<organism evidence="2 3">
    <name type="scientific">Marichromatium purpuratum 984</name>
    <dbReference type="NCBI Taxonomy" id="765910"/>
    <lineage>
        <taxon>Bacteria</taxon>
        <taxon>Pseudomonadati</taxon>
        <taxon>Pseudomonadota</taxon>
        <taxon>Gammaproteobacteria</taxon>
        <taxon>Chromatiales</taxon>
        <taxon>Chromatiaceae</taxon>
        <taxon>Marichromatium</taxon>
    </lineage>
</organism>
<accession>W0E487</accession>
<gene>
    <name evidence="2" type="ORF">MARPU_16065</name>
</gene>
<name>W0E487_MARPU</name>
<feature type="region of interest" description="Disordered" evidence="1">
    <location>
        <begin position="167"/>
        <end position="196"/>
    </location>
</feature>
<proteinExistence type="predicted"/>
<dbReference type="STRING" id="765910.MARPU_16065"/>
<evidence type="ECO:0000313" key="2">
    <source>
        <dbReference type="EMBL" id="AHF05655.1"/>
    </source>
</evidence>
<feature type="compositionally biased region" description="Low complexity" evidence="1">
    <location>
        <begin position="178"/>
        <end position="187"/>
    </location>
</feature>
<evidence type="ECO:0000256" key="1">
    <source>
        <dbReference type="SAM" id="MobiDB-lite"/>
    </source>
</evidence>
<dbReference type="KEGG" id="mpur:MARPU_16065"/>
<sequence length="196" mass="20812">MGEDHRRGIGLEHPSHHLARVHAGAVDGTAKQLLVADHPVAGVEEETGEDLVRRAVETQLEIVAGALHVAERVLAADTAEQIATAEFEHRLELRVLGRTQPLAGAEAALVGGEQTGQPAVVGEQLARQVDRALAGHSGAQEDRQQLGVGEDLRAVRQQLLARALGARPVADRHRRRLPPGAARPRSAVALAPGDLR</sequence>
<protein>
    <submittedName>
        <fullName evidence="2">Uncharacterized protein</fullName>
    </submittedName>
</protein>
<reference evidence="2 3" key="1">
    <citation type="submission" date="2013-12" db="EMBL/GenBank/DDBJ databases">
        <authorList>
            <consortium name="DOE Joint Genome Institute"/>
            <person name="Bryant D.A."/>
            <person name="Huntemann M."/>
            <person name="Han J."/>
            <person name="Chen A."/>
            <person name="Kyrpides N."/>
            <person name="Mavromatis K."/>
            <person name="Markowitz V."/>
            <person name="Palaniappan K."/>
            <person name="Ivanova N."/>
            <person name="Schaumberg A."/>
            <person name="Pati A."/>
            <person name="Liolios K."/>
            <person name="Nordberg H.P."/>
            <person name="Cantor M.N."/>
            <person name="Hua S.X."/>
            <person name="Woyke T."/>
        </authorList>
    </citation>
    <scope>NUCLEOTIDE SEQUENCE [LARGE SCALE GENOMIC DNA]</scope>
    <source>
        <strain evidence="2 3">984</strain>
    </source>
</reference>
<dbReference type="HOGENOM" id="CLU_1388783_0_0_6"/>
<keyword evidence="3" id="KW-1185">Reference proteome</keyword>
<dbReference type="EMBL" id="CP007031">
    <property type="protein sequence ID" value="AHF05655.1"/>
    <property type="molecule type" value="Genomic_DNA"/>
</dbReference>
<dbReference type="AlphaFoldDB" id="W0E487"/>
<dbReference type="Proteomes" id="UP000005275">
    <property type="component" value="Chromosome"/>
</dbReference>
<evidence type="ECO:0000313" key="3">
    <source>
        <dbReference type="Proteomes" id="UP000005275"/>
    </source>
</evidence>